<dbReference type="Proteomes" id="UP000824469">
    <property type="component" value="Unassembled WGS sequence"/>
</dbReference>
<feature type="non-terminal residue" evidence="2">
    <location>
        <position position="61"/>
    </location>
</feature>
<organism evidence="2 3">
    <name type="scientific">Taxus chinensis</name>
    <name type="common">Chinese yew</name>
    <name type="synonym">Taxus wallichiana var. chinensis</name>
    <dbReference type="NCBI Taxonomy" id="29808"/>
    <lineage>
        <taxon>Eukaryota</taxon>
        <taxon>Viridiplantae</taxon>
        <taxon>Streptophyta</taxon>
        <taxon>Embryophyta</taxon>
        <taxon>Tracheophyta</taxon>
        <taxon>Spermatophyta</taxon>
        <taxon>Pinopsida</taxon>
        <taxon>Pinidae</taxon>
        <taxon>Conifers II</taxon>
        <taxon>Cupressales</taxon>
        <taxon>Taxaceae</taxon>
        <taxon>Taxus</taxon>
    </lineage>
</organism>
<evidence type="ECO:0000313" key="3">
    <source>
        <dbReference type="Proteomes" id="UP000824469"/>
    </source>
</evidence>
<evidence type="ECO:0000313" key="2">
    <source>
        <dbReference type="EMBL" id="KAH9323047.1"/>
    </source>
</evidence>
<keyword evidence="3" id="KW-1185">Reference proteome</keyword>
<keyword evidence="1" id="KW-0175">Coiled coil</keyword>
<protein>
    <submittedName>
        <fullName evidence="2">Uncharacterized protein</fullName>
    </submittedName>
</protein>
<dbReference type="AlphaFoldDB" id="A0AA38LJB5"/>
<accession>A0AA38LJB5</accession>
<dbReference type="EMBL" id="JAHRHJ020000003">
    <property type="protein sequence ID" value="KAH9323047.1"/>
    <property type="molecule type" value="Genomic_DNA"/>
</dbReference>
<comment type="caution">
    <text evidence="2">The sequence shown here is derived from an EMBL/GenBank/DDBJ whole genome shotgun (WGS) entry which is preliminary data.</text>
</comment>
<feature type="non-terminal residue" evidence="2">
    <location>
        <position position="1"/>
    </location>
</feature>
<proteinExistence type="predicted"/>
<evidence type="ECO:0000256" key="1">
    <source>
        <dbReference type="SAM" id="Coils"/>
    </source>
</evidence>
<sequence length="61" mass="6990">VAGYCLIEETIKYIEKLHHRVEELKTNREQLLVTKSCLDDVNVCVEIFTEVTASSCFPSML</sequence>
<gene>
    <name evidence="2" type="ORF">KI387_017686</name>
</gene>
<name>A0AA38LJB5_TAXCH</name>
<reference evidence="2 3" key="1">
    <citation type="journal article" date="2021" name="Nat. Plants">
        <title>The Taxus genome provides insights into paclitaxel biosynthesis.</title>
        <authorList>
            <person name="Xiong X."/>
            <person name="Gou J."/>
            <person name="Liao Q."/>
            <person name="Li Y."/>
            <person name="Zhou Q."/>
            <person name="Bi G."/>
            <person name="Li C."/>
            <person name="Du R."/>
            <person name="Wang X."/>
            <person name="Sun T."/>
            <person name="Guo L."/>
            <person name="Liang H."/>
            <person name="Lu P."/>
            <person name="Wu Y."/>
            <person name="Zhang Z."/>
            <person name="Ro D.K."/>
            <person name="Shang Y."/>
            <person name="Huang S."/>
            <person name="Yan J."/>
        </authorList>
    </citation>
    <scope>NUCLEOTIDE SEQUENCE [LARGE SCALE GENOMIC DNA]</scope>
    <source>
        <strain evidence="2">Ta-2019</strain>
    </source>
</reference>
<feature type="coiled-coil region" evidence="1">
    <location>
        <begin position="7"/>
        <end position="34"/>
    </location>
</feature>